<evidence type="ECO:0000256" key="4">
    <source>
        <dbReference type="ARBA" id="ARBA00023033"/>
    </source>
</evidence>
<evidence type="ECO:0000256" key="1">
    <source>
        <dbReference type="ARBA" id="ARBA00022630"/>
    </source>
</evidence>
<keyword evidence="2" id="KW-0288">FMN</keyword>
<dbReference type="InterPro" id="IPR050172">
    <property type="entry name" value="SsuD_RutA_monooxygenase"/>
</dbReference>
<dbReference type="PANTHER" id="PTHR42847">
    <property type="entry name" value="ALKANESULFONATE MONOOXYGENASE"/>
    <property type="match status" value="1"/>
</dbReference>
<dbReference type="InterPro" id="IPR019921">
    <property type="entry name" value="Lucif-like_OxRdtase_Rv2161c"/>
</dbReference>
<dbReference type="PANTHER" id="PTHR42847:SF4">
    <property type="entry name" value="ALKANESULFONATE MONOOXYGENASE-RELATED"/>
    <property type="match status" value="1"/>
</dbReference>
<sequence length="290" mass="30635">MRFGVPLGLVHPDGWHDLAVAADELGFDSVWLPEHLVLATGAGMRGYPGGRAPIRPSTPLYDAPVRLAALAAATRAVRLGTAVYLLGLRHPLASARAFATLDGIAGGRTVLGAGAGWYRAEWDAVGAPFAERGRRLDEAIGVLRRLWSEEAVAHGGPHFPFPEVAFEPKPPRRAIPILIGGESPAALRRAARNDGWISMPAPPERVAAAAAELRRLRAEAGRDAAPFEVVAHAEGGCRPDETAAWTAAGANTLVVRPWERGRGALAAIERFARDHALASRGPTGATARRG</sequence>
<proteinExistence type="predicted"/>
<organism evidence="6 7">
    <name type="scientific">Nocardiopsis composta</name>
    <dbReference type="NCBI Taxonomy" id="157465"/>
    <lineage>
        <taxon>Bacteria</taxon>
        <taxon>Bacillati</taxon>
        <taxon>Actinomycetota</taxon>
        <taxon>Actinomycetes</taxon>
        <taxon>Streptosporangiales</taxon>
        <taxon>Nocardiopsidaceae</taxon>
        <taxon>Nocardiopsis</taxon>
    </lineage>
</organism>
<dbReference type="GO" id="GO:0008726">
    <property type="term" value="F:alkanesulfonate monooxygenase activity"/>
    <property type="evidence" value="ECO:0007669"/>
    <property type="project" value="TreeGrafter"/>
</dbReference>
<evidence type="ECO:0000313" key="6">
    <source>
        <dbReference type="EMBL" id="MBB5435085.1"/>
    </source>
</evidence>
<keyword evidence="4" id="KW-0503">Monooxygenase</keyword>
<accession>A0A7W8VGE3</accession>
<evidence type="ECO:0000256" key="3">
    <source>
        <dbReference type="ARBA" id="ARBA00023002"/>
    </source>
</evidence>
<evidence type="ECO:0000256" key="2">
    <source>
        <dbReference type="ARBA" id="ARBA00022643"/>
    </source>
</evidence>
<dbReference type="AlphaFoldDB" id="A0A7W8VGE3"/>
<dbReference type="Proteomes" id="UP000572635">
    <property type="component" value="Unassembled WGS sequence"/>
</dbReference>
<dbReference type="InterPro" id="IPR011251">
    <property type="entry name" value="Luciferase-like_dom"/>
</dbReference>
<dbReference type="GO" id="GO:0046306">
    <property type="term" value="P:alkanesulfonate catabolic process"/>
    <property type="evidence" value="ECO:0007669"/>
    <property type="project" value="TreeGrafter"/>
</dbReference>
<dbReference type="Gene3D" id="3.20.20.30">
    <property type="entry name" value="Luciferase-like domain"/>
    <property type="match status" value="1"/>
</dbReference>
<dbReference type="SUPFAM" id="SSF51679">
    <property type="entry name" value="Bacterial luciferase-like"/>
    <property type="match status" value="1"/>
</dbReference>
<dbReference type="EMBL" id="JACHDB010000001">
    <property type="protein sequence ID" value="MBB5435085.1"/>
    <property type="molecule type" value="Genomic_DNA"/>
</dbReference>
<name>A0A7W8VGE3_9ACTN</name>
<dbReference type="Pfam" id="PF00296">
    <property type="entry name" value="Bac_luciferase"/>
    <property type="match status" value="1"/>
</dbReference>
<dbReference type="InterPro" id="IPR036661">
    <property type="entry name" value="Luciferase-like_sf"/>
</dbReference>
<keyword evidence="7" id="KW-1185">Reference proteome</keyword>
<dbReference type="NCBIfam" id="TIGR03619">
    <property type="entry name" value="F420_Rv2161c"/>
    <property type="match status" value="1"/>
</dbReference>
<keyword evidence="1" id="KW-0285">Flavoprotein</keyword>
<evidence type="ECO:0000259" key="5">
    <source>
        <dbReference type="Pfam" id="PF00296"/>
    </source>
</evidence>
<gene>
    <name evidence="6" type="ORF">HDA36_005169</name>
</gene>
<feature type="domain" description="Luciferase-like" evidence="5">
    <location>
        <begin position="17"/>
        <end position="262"/>
    </location>
</feature>
<reference evidence="6 7" key="1">
    <citation type="submission" date="2020-08" db="EMBL/GenBank/DDBJ databases">
        <title>Sequencing the genomes of 1000 actinobacteria strains.</title>
        <authorList>
            <person name="Klenk H.-P."/>
        </authorList>
    </citation>
    <scope>NUCLEOTIDE SEQUENCE [LARGE SCALE GENOMIC DNA]</scope>
    <source>
        <strain evidence="6 7">DSM 44551</strain>
    </source>
</reference>
<comment type="caution">
    <text evidence="6">The sequence shown here is derived from an EMBL/GenBank/DDBJ whole genome shotgun (WGS) entry which is preliminary data.</text>
</comment>
<protein>
    <submittedName>
        <fullName evidence="6">Putative F420-dependent oxidoreductase</fullName>
    </submittedName>
</protein>
<evidence type="ECO:0000313" key="7">
    <source>
        <dbReference type="Proteomes" id="UP000572635"/>
    </source>
</evidence>
<dbReference type="RefSeq" id="WP_184396487.1">
    <property type="nucleotide sequence ID" value="NZ_BAAAJD010000008.1"/>
</dbReference>
<keyword evidence="3" id="KW-0560">Oxidoreductase</keyword>